<name>A0ABD3MNC5_9STRA</name>
<feature type="compositionally biased region" description="Polar residues" evidence="1">
    <location>
        <begin position="56"/>
        <end position="66"/>
    </location>
</feature>
<organism evidence="2 3">
    <name type="scientific">Discostella pseudostelligera</name>
    <dbReference type="NCBI Taxonomy" id="259834"/>
    <lineage>
        <taxon>Eukaryota</taxon>
        <taxon>Sar</taxon>
        <taxon>Stramenopiles</taxon>
        <taxon>Ochrophyta</taxon>
        <taxon>Bacillariophyta</taxon>
        <taxon>Coscinodiscophyceae</taxon>
        <taxon>Thalassiosirophycidae</taxon>
        <taxon>Stephanodiscales</taxon>
        <taxon>Stephanodiscaceae</taxon>
        <taxon>Discostella</taxon>
    </lineage>
</organism>
<feature type="region of interest" description="Disordered" evidence="1">
    <location>
        <begin position="56"/>
        <end position="82"/>
    </location>
</feature>
<protein>
    <submittedName>
        <fullName evidence="2">Uncharacterized protein</fullName>
    </submittedName>
</protein>
<evidence type="ECO:0000256" key="1">
    <source>
        <dbReference type="SAM" id="MobiDB-lite"/>
    </source>
</evidence>
<gene>
    <name evidence="2" type="ORF">ACHAWU_002126</name>
</gene>
<comment type="caution">
    <text evidence="2">The sequence shown here is derived from an EMBL/GenBank/DDBJ whole genome shotgun (WGS) entry which is preliminary data.</text>
</comment>
<reference evidence="2 3" key="1">
    <citation type="submission" date="2024-10" db="EMBL/GenBank/DDBJ databases">
        <title>Updated reference genomes for cyclostephanoid diatoms.</title>
        <authorList>
            <person name="Roberts W.R."/>
            <person name="Alverson A.J."/>
        </authorList>
    </citation>
    <scope>NUCLEOTIDE SEQUENCE [LARGE SCALE GENOMIC DNA]</scope>
    <source>
        <strain evidence="2 3">AJA232-27</strain>
    </source>
</reference>
<sequence length="130" mass="14328">MHSFEFVYQMKRLSIDSNDSMPSPPEMLSLSMMSSSTADSQEYELDCSRFASMMQTPSFQSSSTHQRTIEHRMSNESWGSSGLSRSRCVHNLSALGSATAADVSCSSRKIPSYESSPNVGWGYFVDTPSG</sequence>
<keyword evidence="3" id="KW-1185">Reference proteome</keyword>
<evidence type="ECO:0000313" key="3">
    <source>
        <dbReference type="Proteomes" id="UP001530293"/>
    </source>
</evidence>
<dbReference type="AlphaFoldDB" id="A0ABD3MNC5"/>
<evidence type="ECO:0000313" key="2">
    <source>
        <dbReference type="EMBL" id="KAL3762030.1"/>
    </source>
</evidence>
<dbReference type="EMBL" id="JALLBG020000143">
    <property type="protein sequence ID" value="KAL3762030.1"/>
    <property type="molecule type" value="Genomic_DNA"/>
</dbReference>
<accession>A0ABD3MNC5</accession>
<proteinExistence type="predicted"/>
<dbReference type="Proteomes" id="UP001530293">
    <property type="component" value="Unassembled WGS sequence"/>
</dbReference>